<keyword evidence="2" id="KW-1185">Reference proteome</keyword>
<gene>
    <name evidence="1" type="ORF">C666_16450</name>
</gene>
<proteinExistence type="predicted"/>
<accession>N6YR53</accession>
<dbReference type="STRING" id="1123367.GCA_000621305_00816"/>
<dbReference type="RefSeq" id="WP_004343814.1">
    <property type="nucleotide sequence ID" value="NZ_AMXE01000091.1"/>
</dbReference>
<comment type="caution">
    <text evidence="1">The sequence shown here is derived from an EMBL/GenBank/DDBJ whole genome shotgun (WGS) entry which is preliminary data.</text>
</comment>
<evidence type="ECO:0000313" key="1">
    <source>
        <dbReference type="EMBL" id="ENO84847.1"/>
    </source>
</evidence>
<dbReference type="OrthoDB" id="8527163at2"/>
<name>N6YR53_THAL4</name>
<evidence type="ECO:0000313" key="2">
    <source>
        <dbReference type="Proteomes" id="UP000013232"/>
    </source>
</evidence>
<dbReference type="Proteomes" id="UP000013232">
    <property type="component" value="Unassembled WGS sequence"/>
</dbReference>
<evidence type="ECO:0008006" key="3">
    <source>
        <dbReference type="Google" id="ProtNLM"/>
    </source>
</evidence>
<dbReference type="eggNOG" id="COG1345">
    <property type="taxonomic scope" value="Bacteria"/>
</dbReference>
<protein>
    <recommendedName>
        <fullName evidence="3">Flagellar hook-associated protein 2 C-terminal domain-containing protein</fullName>
    </recommendedName>
</protein>
<sequence length="280" mass="29539">MDIDLAAFRLNALALLMRSDASSGATSTGQAGLFETLLKLQSARLSGSSGAGMAGALPGDTSARMQSVLAQLESSNNAFLQRYNARVEAIGDEATVLTRLRSRLAELGSAGDGLQQLTAASTDGEIRTALEGFIARYNQWDTEFDPYFEDGALLDDNQAGEVARFSLRREVGSIFHGAGNGGFALGLTDMGVGFTSDGQLQLDEKAFGAALRGGRDAALQTLHNVARAFSQAAETLASDGHLLDRRIDNAERAVAWAADNQDSVGAEFGPAAAQLAKWYR</sequence>
<organism evidence="1 2">
    <name type="scientific">Thauera linaloolentis (strain DSM 12138 / JCM 21573 / CCUG 41526 / CIP 105981 / IAM 15112 / NBRC 102519 / 47Lol)</name>
    <dbReference type="NCBI Taxonomy" id="1123367"/>
    <lineage>
        <taxon>Bacteria</taxon>
        <taxon>Pseudomonadati</taxon>
        <taxon>Pseudomonadota</taxon>
        <taxon>Betaproteobacteria</taxon>
        <taxon>Rhodocyclales</taxon>
        <taxon>Zoogloeaceae</taxon>
        <taxon>Thauera</taxon>
    </lineage>
</organism>
<dbReference type="EMBL" id="AMXE01000091">
    <property type="protein sequence ID" value="ENO84847.1"/>
    <property type="molecule type" value="Genomic_DNA"/>
</dbReference>
<reference evidence="1 2" key="1">
    <citation type="submission" date="2012-09" db="EMBL/GenBank/DDBJ databases">
        <title>Draft Genome Sequences of 6 Strains from Genus Thauera.</title>
        <authorList>
            <person name="Liu B."/>
            <person name="Shapleigh J.P."/>
            <person name="Frostegard A.H."/>
        </authorList>
    </citation>
    <scope>NUCLEOTIDE SEQUENCE [LARGE SCALE GENOMIC DNA]</scope>
    <source>
        <strain evidence="2">47Lol / DSM 12138</strain>
    </source>
</reference>
<dbReference type="AlphaFoldDB" id="N6YR53"/>